<feature type="compositionally biased region" description="Low complexity" evidence="11">
    <location>
        <begin position="246"/>
        <end position="257"/>
    </location>
</feature>
<evidence type="ECO:0000256" key="5">
    <source>
        <dbReference type="ARBA" id="ARBA00022741"/>
    </source>
</evidence>
<feature type="region of interest" description="Disordered" evidence="11">
    <location>
        <begin position="191"/>
        <end position="226"/>
    </location>
</feature>
<evidence type="ECO:0000313" key="15">
    <source>
        <dbReference type="Proteomes" id="UP001474421"/>
    </source>
</evidence>
<dbReference type="InterPro" id="IPR008271">
    <property type="entry name" value="Ser/Thr_kinase_AS"/>
</dbReference>
<dbReference type="InterPro" id="IPR017441">
    <property type="entry name" value="Protein_kinase_ATP_BS"/>
</dbReference>
<dbReference type="InterPro" id="IPR014720">
    <property type="entry name" value="dsRBD_dom"/>
</dbReference>
<dbReference type="PANTHER" id="PTHR11042:SF163">
    <property type="entry name" value="INTERFERON-INDUCED, DOUBLE-STRANDED RNA-ACTIVATED PROTEIN KINASE"/>
    <property type="match status" value="1"/>
</dbReference>
<dbReference type="PROSITE" id="PS50137">
    <property type="entry name" value="DS_RBD"/>
    <property type="match status" value="2"/>
</dbReference>
<evidence type="ECO:0000256" key="1">
    <source>
        <dbReference type="ARBA" id="ARBA00012513"/>
    </source>
</evidence>
<keyword evidence="4" id="KW-0808">Transferase</keyword>
<dbReference type="FunFam" id="1.10.510.10:FF:000251">
    <property type="entry name" value="eukaryotic translation initiation factor 2-alpha kinase 3"/>
    <property type="match status" value="1"/>
</dbReference>
<feature type="binding site" evidence="10">
    <location>
        <position position="322"/>
    </location>
    <ligand>
        <name>ATP</name>
        <dbReference type="ChEBI" id="CHEBI:30616"/>
    </ligand>
</feature>
<dbReference type="PROSITE" id="PS50011">
    <property type="entry name" value="PROTEIN_KINASE_DOM"/>
    <property type="match status" value="1"/>
</dbReference>
<feature type="compositionally biased region" description="Low complexity" evidence="11">
    <location>
        <begin position="199"/>
        <end position="216"/>
    </location>
</feature>
<keyword evidence="9" id="KW-0694">RNA-binding</keyword>
<dbReference type="PANTHER" id="PTHR11042">
    <property type="entry name" value="EUKARYOTIC TRANSLATION INITIATION FACTOR 2-ALPHA KINASE EIF2-ALPHA KINASE -RELATED"/>
    <property type="match status" value="1"/>
</dbReference>
<dbReference type="PROSITE" id="PS00108">
    <property type="entry name" value="PROTEIN_KINASE_ST"/>
    <property type="match status" value="1"/>
</dbReference>
<evidence type="ECO:0000256" key="8">
    <source>
        <dbReference type="ARBA" id="ARBA00037982"/>
    </source>
</evidence>
<dbReference type="Pfam" id="PF00035">
    <property type="entry name" value="dsrm"/>
    <property type="match status" value="2"/>
</dbReference>
<feature type="domain" description="DRBM" evidence="13">
    <location>
        <begin position="22"/>
        <end position="90"/>
    </location>
</feature>
<dbReference type="GO" id="GO:0004694">
    <property type="term" value="F:eukaryotic translation initiation factor 2alpha kinase activity"/>
    <property type="evidence" value="ECO:0007669"/>
    <property type="project" value="TreeGrafter"/>
</dbReference>
<evidence type="ECO:0000259" key="13">
    <source>
        <dbReference type="PROSITE" id="PS50137"/>
    </source>
</evidence>
<evidence type="ECO:0000256" key="10">
    <source>
        <dbReference type="PROSITE-ProRule" id="PRU10141"/>
    </source>
</evidence>
<dbReference type="PROSITE" id="PS00107">
    <property type="entry name" value="PROTEIN_KINASE_ATP"/>
    <property type="match status" value="1"/>
</dbReference>
<dbReference type="GO" id="GO:0005524">
    <property type="term" value="F:ATP binding"/>
    <property type="evidence" value="ECO:0007669"/>
    <property type="project" value="UniProtKB-UniRule"/>
</dbReference>
<name>A0AAW1CDY7_CROAD</name>
<dbReference type="InterPro" id="IPR000719">
    <property type="entry name" value="Prot_kinase_dom"/>
</dbReference>
<evidence type="ECO:0000313" key="14">
    <source>
        <dbReference type="EMBL" id="KAK9411858.1"/>
    </source>
</evidence>
<reference evidence="14 15" key="1">
    <citation type="journal article" date="2024" name="Proc. Natl. Acad. Sci. U.S.A.">
        <title>The genetic regulatory architecture and epigenomic basis for age-related changes in rattlesnake venom.</title>
        <authorList>
            <person name="Hogan M.P."/>
            <person name="Holding M.L."/>
            <person name="Nystrom G.S."/>
            <person name="Colston T.J."/>
            <person name="Bartlett D.A."/>
            <person name="Mason A.J."/>
            <person name="Ellsworth S.A."/>
            <person name="Rautsaw R.M."/>
            <person name="Lawrence K.C."/>
            <person name="Strickland J.L."/>
            <person name="He B."/>
            <person name="Fraser P."/>
            <person name="Margres M.J."/>
            <person name="Gilbert D.M."/>
            <person name="Gibbs H.L."/>
            <person name="Parkinson C.L."/>
            <person name="Rokyta D.R."/>
        </authorList>
    </citation>
    <scope>NUCLEOTIDE SEQUENCE [LARGE SCALE GENOMIC DNA]</scope>
    <source>
        <strain evidence="14">DRR0105</strain>
    </source>
</reference>
<feature type="region of interest" description="Disordered" evidence="11">
    <location>
        <begin position="242"/>
        <end position="268"/>
    </location>
</feature>
<protein>
    <recommendedName>
        <fullName evidence="1">non-specific serine/threonine protein kinase</fullName>
        <ecNumber evidence="1">2.7.11.1</ecNumber>
    </recommendedName>
</protein>
<evidence type="ECO:0000256" key="2">
    <source>
        <dbReference type="ARBA" id="ARBA00022527"/>
    </source>
</evidence>
<gene>
    <name evidence="14" type="ORF">NXF25_003033</name>
</gene>
<dbReference type="SUPFAM" id="SSF54768">
    <property type="entry name" value="dsRNA-binding domain-like"/>
    <property type="match status" value="2"/>
</dbReference>
<keyword evidence="6 14" id="KW-0418">Kinase</keyword>
<organism evidence="14 15">
    <name type="scientific">Crotalus adamanteus</name>
    <name type="common">Eastern diamondback rattlesnake</name>
    <dbReference type="NCBI Taxonomy" id="8729"/>
    <lineage>
        <taxon>Eukaryota</taxon>
        <taxon>Metazoa</taxon>
        <taxon>Chordata</taxon>
        <taxon>Craniata</taxon>
        <taxon>Vertebrata</taxon>
        <taxon>Euteleostomi</taxon>
        <taxon>Lepidosauria</taxon>
        <taxon>Squamata</taxon>
        <taxon>Bifurcata</taxon>
        <taxon>Unidentata</taxon>
        <taxon>Episquamata</taxon>
        <taxon>Toxicofera</taxon>
        <taxon>Serpentes</taxon>
        <taxon>Colubroidea</taxon>
        <taxon>Viperidae</taxon>
        <taxon>Crotalinae</taxon>
        <taxon>Crotalus</taxon>
    </lineage>
</organism>
<evidence type="ECO:0000256" key="4">
    <source>
        <dbReference type="ARBA" id="ARBA00022679"/>
    </source>
</evidence>
<dbReference type="Pfam" id="PF00069">
    <property type="entry name" value="Pkinase"/>
    <property type="match status" value="1"/>
</dbReference>
<sequence length="566" mass="63866">MLVPELLLLPYNMTNNHLDPRTCKAKLNEHCQKSLLKLEYKDIGVTGPSHDRVFTVAVVIDKVQYSLGTGKSKKEARGLAAVSAWRTIQKQKKGELDSCEQHKELVASVPEFSSSDSINYISRLNEYALKNNVCVQYNFISKTGLEHKPIFSYVCQIGDDVFDIGKGNKVQIAKLEAAKLAYEKLNSSSTFRAEERANSTSDSSDTTFSSSQGLSSEASRSSTDLDSEPMKICDIFSDDANQLNESSSSQKTVSPSSQTMKSKRKETPLAAKFSNPCRRKSKFTVSDRFLKEFDDIEPIGLGGFGNVFKAKHIIDDRLCAIKRIRLSGKKDSGEREVKALATLDHPHIVRYYTCWPDQDIFQFPDTSESSSEQFDCLFIQMELCEKGNLADWINQPKENLSCKEDSIEILFHQIVEGVKYIHSMDLIHRDLKPLNIFFHSEKHIKIGDFGLATSGANDASVQRTTNKGTLRYMAPEQEGCSYGKEVDIFPLGLILYEMLSPFSTSHEKEKEWPNIKEGKLPKTFIEKFTKETSLIKKLLSKEPSQRPSAADILELVKFQQHGRHTY</sequence>
<dbReference type="Proteomes" id="UP001474421">
    <property type="component" value="Unassembled WGS sequence"/>
</dbReference>
<dbReference type="InterPro" id="IPR011009">
    <property type="entry name" value="Kinase-like_dom_sf"/>
</dbReference>
<keyword evidence="3" id="KW-0597">Phosphoprotein</keyword>
<dbReference type="AlphaFoldDB" id="A0AAW1CDY7"/>
<feature type="domain" description="Protein kinase" evidence="12">
    <location>
        <begin position="293"/>
        <end position="566"/>
    </location>
</feature>
<dbReference type="InterPro" id="IPR050339">
    <property type="entry name" value="CC_SR_Kinase"/>
</dbReference>
<dbReference type="GO" id="GO:0005737">
    <property type="term" value="C:cytoplasm"/>
    <property type="evidence" value="ECO:0007669"/>
    <property type="project" value="TreeGrafter"/>
</dbReference>
<dbReference type="EMBL" id="JAOTOJ010000001">
    <property type="protein sequence ID" value="KAK9411858.1"/>
    <property type="molecule type" value="Genomic_DNA"/>
</dbReference>
<dbReference type="Gene3D" id="1.10.510.10">
    <property type="entry name" value="Transferase(Phosphotransferase) domain 1"/>
    <property type="match status" value="1"/>
</dbReference>
<feature type="domain" description="DRBM" evidence="13">
    <location>
        <begin position="119"/>
        <end position="187"/>
    </location>
</feature>
<dbReference type="Gene3D" id="3.30.160.20">
    <property type="match status" value="2"/>
</dbReference>
<dbReference type="Gene3D" id="3.30.200.20">
    <property type="entry name" value="Phosphorylase Kinase, domain 1"/>
    <property type="match status" value="1"/>
</dbReference>
<proteinExistence type="inferred from homology"/>
<evidence type="ECO:0000259" key="12">
    <source>
        <dbReference type="PROSITE" id="PS50011"/>
    </source>
</evidence>
<keyword evidence="5 10" id="KW-0547">Nucleotide-binding</keyword>
<keyword evidence="2" id="KW-0723">Serine/threonine-protein kinase</keyword>
<accession>A0AAW1CDY7</accession>
<dbReference type="SMART" id="SM00358">
    <property type="entry name" value="DSRM"/>
    <property type="match status" value="2"/>
</dbReference>
<evidence type="ECO:0000256" key="3">
    <source>
        <dbReference type="ARBA" id="ARBA00022553"/>
    </source>
</evidence>
<evidence type="ECO:0000256" key="6">
    <source>
        <dbReference type="ARBA" id="ARBA00022777"/>
    </source>
</evidence>
<evidence type="ECO:0000256" key="11">
    <source>
        <dbReference type="SAM" id="MobiDB-lite"/>
    </source>
</evidence>
<dbReference type="EC" id="2.7.11.1" evidence="1"/>
<evidence type="ECO:0000256" key="7">
    <source>
        <dbReference type="ARBA" id="ARBA00022840"/>
    </source>
</evidence>
<dbReference type="SMART" id="SM00220">
    <property type="entry name" value="S_TKc"/>
    <property type="match status" value="1"/>
</dbReference>
<dbReference type="GO" id="GO:0005634">
    <property type="term" value="C:nucleus"/>
    <property type="evidence" value="ECO:0007669"/>
    <property type="project" value="TreeGrafter"/>
</dbReference>
<dbReference type="GO" id="GO:0003723">
    <property type="term" value="F:RNA binding"/>
    <property type="evidence" value="ECO:0007669"/>
    <property type="project" value="UniProtKB-UniRule"/>
</dbReference>
<dbReference type="SUPFAM" id="SSF56112">
    <property type="entry name" value="Protein kinase-like (PK-like)"/>
    <property type="match status" value="1"/>
</dbReference>
<keyword evidence="7 10" id="KW-0067">ATP-binding</keyword>
<evidence type="ECO:0000256" key="9">
    <source>
        <dbReference type="PROSITE-ProRule" id="PRU00266"/>
    </source>
</evidence>
<comment type="caution">
    <text evidence="14">The sequence shown here is derived from an EMBL/GenBank/DDBJ whole genome shotgun (WGS) entry which is preliminary data.</text>
</comment>
<comment type="similarity">
    <text evidence="8">Belongs to the protein kinase superfamily. Ser/Thr protein kinase family. GCN2 subfamily.</text>
</comment>
<keyword evidence="15" id="KW-1185">Reference proteome</keyword>